<organism evidence="3 4">
    <name type="scientific">Pseudoclavibacter albus</name>
    <dbReference type="NCBI Taxonomy" id="272241"/>
    <lineage>
        <taxon>Bacteria</taxon>
        <taxon>Bacillati</taxon>
        <taxon>Actinomycetota</taxon>
        <taxon>Actinomycetes</taxon>
        <taxon>Micrococcales</taxon>
        <taxon>Microbacteriaceae</taxon>
        <taxon>Pseudoclavibacter</taxon>
    </lineage>
</organism>
<dbReference type="InterPro" id="IPR057446">
    <property type="entry name" value="PH_bac"/>
</dbReference>
<reference evidence="3 4" key="1">
    <citation type="submission" date="2022-04" db="EMBL/GenBank/DDBJ databases">
        <title>Human microbiome associated bacterial genomes.</title>
        <authorList>
            <person name="Sandstrom S."/>
            <person name="Salamzade R."/>
            <person name="Kalan L.R."/>
        </authorList>
    </citation>
    <scope>NUCLEOTIDE SEQUENCE [LARGE SCALE GENOMIC DNA]</scope>
    <source>
        <strain evidence="4">p3-SID1799</strain>
    </source>
</reference>
<evidence type="ECO:0000313" key="4">
    <source>
        <dbReference type="Proteomes" id="UP001525379"/>
    </source>
</evidence>
<dbReference type="RefSeq" id="WP_206394793.1">
    <property type="nucleotide sequence ID" value="NZ_JAFDPW010000001.1"/>
</dbReference>
<dbReference type="EMBL" id="JALXSQ010000003">
    <property type="protein sequence ID" value="MCT2041979.1"/>
    <property type="molecule type" value="Genomic_DNA"/>
</dbReference>
<feature type="transmembrane region" description="Helical" evidence="1">
    <location>
        <begin position="6"/>
        <end position="27"/>
    </location>
</feature>
<name>A0ABT2HUI2_9MICO</name>
<comment type="caution">
    <text evidence="3">The sequence shown here is derived from an EMBL/GenBank/DDBJ whole genome shotgun (WGS) entry which is preliminary data.</text>
</comment>
<feature type="domain" description="PH" evidence="2">
    <location>
        <begin position="43"/>
        <end position="161"/>
    </location>
</feature>
<proteinExistence type="predicted"/>
<keyword evidence="1" id="KW-1133">Transmembrane helix</keyword>
<keyword evidence="1" id="KW-0472">Membrane</keyword>
<protein>
    <recommendedName>
        <fullName evidence="2">PH domain-containing protein</fullName>
    </recommendedName>
</protein>
<keyword evidence="4" id="KW-1185">Reference proteome</keyword>
<evidence type="ECO:0000256" key="1">
    <source>
        <dbReference type="SAM" id="Phobius"/>
    </source>
</evidence>
<dbReference type="Proteomes" id="UP001525379">
    <property type="component" value="Unassembled WGS sequence"/>
</dbReference>
<evidence type="ECO:0000313" key="3">
    <source>
        <dbReference type="EMBL" id="MCT2041979.1"/>
    </source>
</evidence>
<evidence type="ECO:0000259" key="2">
    <source>
        <dbReference type="Pfam" id="PF25362"/>
    </source>
</evidence>
<accession>A0ABT2HUI2</accession>
<sequence>MLDTRLIAAAVLAALCLTLLALLVVGWRRKLNQQADRYPAPPAPSLTARNTVAAWDDIHYVATTPSDAPLERIATKPYGFRGRCSVQLLPEGLVIGIAGEVPFFISRESLDSLHAGAATIDRAVEPGGLSVLRWRPDPAGDTVDSVFRFVDERERSAFHTQVNATLLTAAL</sequence>
<dbReference type="Pfam" id="PF25362">
    <property type="entry name" value="bPH_11"/>
    <property type="match status" value="1"/>
</dbReference>
<gene>
    <name evidence="3" type="ORF">M3D15_01285</name>
</gene>
<keyword evidence="1" id="KW-0812">Transmembrane</keyword>